<evidence type="ECO:0000259" key="2">
    <source>
        <dbReference type="Pfam" id="PF03067"/>
    </source>
</evidence>
<sequence>MQVYNAGVNAHGYLSKPQARNVPNNEDRQSLSAGGPHSVLSGGKYCHGLCGDKWDADQKWNVPGPIQATYQEGESIDLEVTVTAHHLGWFDFQLCDSPDITEECFQRNKLKRATCDNDCDLWWKPLSKSETMSQVVTANGGYSYDTVPSGTVTFKARFKLPSSVDCTHCVLRWHWFTANSCPAKNPSKDESKISEEFWNCADIRINARSGSTRNTDPSKGLANTLRSRKGENLIPKGYNNYCPKRPHGKPSDFTVNKQCFASGRSSCSY</sequence>
<dbReference type="EMBL" id="KQ242007">
    <property type="protein sequence ID" value="KNC81691.1"/>
    <property type="molecule type" value="Genomic_DNA"/>
</dbReference>
<name>A0A0L0FYQ8_9EUKA</name>
<evidence type="ECO:0000313" key="3">
    <source>
        <dbReference type="EMBL" id="KNC81691.1"/>
    </source>
</evidence>
<dbReference type="InterPro" id="IPR004302">
    <property type="entry name" value="Cellulose/chitin-bd_N"/>
</dbReference>
<dbReference type="GeneID" id="25906505"/>
<reference evidence="3 4" key="1">
    <citation type="submission" date="2011-02" db="EMBL/GenBank/DDBJ databases">
        <title>The Genome Sequence of Sphaeroforma arctica JP610.</title>
        <authorList>
            <consortium name="The Broad Institute Genome Sequencing Platform"/>
            <person name="Russ C."/>
            <person name="Cuomo C."/>
            <person name="Young S.K."/>
            <person name="Zeng Q."/>
            <person name="Gargeya S."/>
            <person name="Alvarado L."/>
            <person name="Berlin A."/>
            <person name="Chapman S.B."/>
            <person name="Chen Z."/>
            <person name="Freedman E."/>
            <person name="Gellesch M."/>
            <person name="Goldberg J."/>
            <person name="Griggs A."/>
            <person name="Gujja S."/>
            <person name="Heilman E."/>
            <person name="Heiman D."/>
            <person name="Howarth C."/>
            <person name="Mehta T."/>
            <person name="Neiman D."/>
            <person name="Pearson M."/>
            <person name="Roberts A."/>
            <person name="Saif S."/>
            <person name="Shea T."/>
            <person name="Shenoy N."/>
            <person name="Sisk P."/>
            <person name="Stolte C."/>
            <person name="Sykes S."/>
            <person name="White J."/>
            <person name="Yandava C."/>
            <person name="Burger G."/>
            <person name="Gray M.W."/>
            <person name="Holland P.W.H."/>
            <person name="King N."/>
            <person name="Lang F.B.F."/>
            <person name="Roger A.J."/>
            <person name="Ruiz-Trillo I."/>
            <person name="Haas B."/>
            <person name="Nusbaum C."/>
            <person name="Birren B."/>
        </authorList>
    </citation>
    <scope>NUCLEOTIDE SEQUENCE [LARGE SCALE GENOMIC DNA]</scope>
    <source>
        <strain evidence="3 4">JP610</strain>
    </source>
</reference>
<dbReference type="AlphaFoldDB" id="A0A0L0FYQ8"/>
<evidence type="ECO:0000313" key="4">
    <source>
        <dbReference type="Proteomes" id="UP000054560"/>
    </source>
</evidence>
<dbReference type="OrthoDB" id="64893at2759"/>
<evidence type="ECO:0000256" key="1">
    <source>
        <dbReference type="SAM" id="MobiDB-lite"/>
    </source>
</evidence>
<gene>
    <name evidence="3" type="ORF">SARC_06001</name>
</gene>
<organism evidence="3 4">
    <name type="scientific">Sphaeroforma arctica JP610</name>
    <dbReference type="NCBI Taxonomy" id="667725"/>
    <lineage>
        <taxon>Eukaryota</taxon>
        <taxon>Ichthyosporea</taxon>
        <taxon>Ichthyophonida</taxon>
        <taxon>Sphaeroforma</taxon>
    </lineage>
</organism>
<dbReference type="RefSeq" id="XP_014155593.1">
    <property type="nucleotide sequence ID" value="XM_014300118.1"/>
</dbReference>
<accession>A0A0L0FYQ8</accession>
<dbReference type="Proteomes" id="UP000054560">
    <property type="component" value="Unassembled WGS sequence"/>
</dbReference>
<proteinExistence type="predicted"/>
<protein>
    <recommendedName>
        <fullName evidence="2">Chitin-binding type-4 domain-containing protein</fullName>
    </recommendedName>
</protein>
<dbReference type="Pfam" id="PF03067">
    <property type="entry name" value="LPMO_10"/>
    <property type="match status" value="1"/>
</dbReference>
<keyword evidence="4" id="KW-1185">Reference proteome</keyword>
<feature type="region of interest" description="Disordered" evidence="1">
    <location>
        <begin position="15"/>
        <end position="36"/>
    </location>
</feature>
<feature type="domain" description="Chitin-binding type-4" evidence="2">
    <location>
        <begin position="24"/>
        <end position="203"/>
    </location>
</feature>
<dbReference type="eggNOG" id="ENOG502QUC9">
    <property type="taxonomic scope" value="Eukaryota"/>
</dbReference>